<dbReference type="Pfam" id="PF01039">
    <property type="entry name" value="Carboxyl_trans"/>
    <property type="match status" value="1"/>
</dbReference>
<keyword evidence="3" id="KW-0275">Fatty acid biosynthesis</keyword>
<comment type="subunit">
    <text evidence="1">Acetyl-CoA carboxylase is a heterohexamer composed of biotin carboxyl carrier protein, biotin carboxylase and 2 subunits each of ACCase subunit alpha and ACCase plastid-coded subunit beta (accD).</text>
</comment>
<feature type="binding site" evidence="3">
    <location>
        <position position="55"/>
    </location>
    <ligand>
        <name>Zn(2+)</name>
        <dbReference type="ChEBI" id="CHEBI:29105"/>
    </ligand>
</feature>
<comment type="cofactor">
    <cofactor evidence="3">
        <name>Zn(2+)</name>
        <dbReference type="ChEBI" id="CHEBI:29105"/>
    </cofactor>
    <text evidence="3">Binds 1 zinc ion per subunit.</text>
</comment>
<accession>A0A097KMG8</accession>
<evidence type="ECO:0000313" key="5">
    <source>
        <dbReference type="EMBL" id="AIT94379.1"/>
    </source>
</evidence>
<dbReference type="InterPro" id="IPR029045">
    <property type="entry name" value="ClpP/crotonase-like_dom_sf"/>
</dbReference>
<geneLocation type="chloroplast" evidence="5"/>
<dbReference type="GO" id="GO:2001295">
    <property type="term" value="P:malonyl-CoA biosynthetic process"/>
    <property type="evidence" value="ECO:0007669"/>
    <property type="project" value="UniProtKB-UniRule"/>
</dbReference>
<dbReference type="GO" id="GO:0006633">
    <property type="term" value="P:fatty acid biosynthetic process"/>
    <property type="evidence" value="ECO:0007669"/>
    <property type="project" value="UniProtKB-KW"/>
</dbReference>
<organism evidence="5">
    <name type="scientific">Neocystis brevis</name>
    <dbReference type="NCBI Taxonomy" id="1065496"/>
    <lineage>
        <taxon>Eukaryota</taxon>
        <taxon>Viridiplantae</taxon>
        <taxon>Chlorophyta</taxon>
        <taxon>core chlorophytes</taxon>
        <taxon>Chlorophyceae</taxon>
        <taxon>CS clade</taxon>
        <taxon>Sphaeropleales</taxon>
        <taxon>Radiococcaceae</taxon>
        <taxon>Neocystis</taxon>
    </lineage>
</organism>
<comment type="pathway">
    <text evidence="3">Lipid metabolism; malonyl-CoA biosynthesis; malonyl-CoA from acetyl-CoA: step 1/1.</text>
</comment>
<dbReference type="Gene3D" id="3.90.226.10">
    <property type="entry name" value="2-enoyl-CoA Hydratase, Chain A, domain 1"/>
    <property type="match status" value="1"/>
</dbReference>
<keyword evidence="3" id="KW-0862">Zinc</keyword>
<feature type="binding site" evidence="3">
    <location>
        <position position="39"/>
    </location>
    <ligand>
        <name>Zn(2+)</name>
        <dbReference type="ChEBI" id="CHEBI:29105"/>
    </ligand>
</feature>
<sequence>MSILAWIEDQRKLKLLNAPKYNHPASDGSQGLWTRCDNCGVILYIKHLKENQRVCFGCGYHLQMNSQERIEHLIDSGTWRPLDEILSPCDPLEFRDQKQYTERLKEAQERTGLQDAVQTGTGMLDGIPIALGVMDFNFMGGSMGSVVGEKITRLIEYATQEGLTLILVCASGGARMQEGILSLMQMAKISAALQIYQSCANLLYISVLTSPTTGGVTASFAMLGDLIFAEPKALIGFAGRRVIEQTLQEQLPDDFQTAEYLLHHGLLDLIVPRSFLKQALSETITLYKDAPFKESGTIPYGTQQSLDFLTEEKIRRKCQDWDKNLLVDSSWILKNDTENEINDSRLLTQEALTETFSEDKDSNRVLAQEENSLKIEGASILSFPKADEKSSNLQNSENIFKNLYFSYQKSPSDSCYREILLSFQTMFTFFQQKNLSQEQTLETISSSSENYEKDKNTERTKEFIQKSIALASNETLEWRTLYFNQNIPAKNSFFTKKTNSILSNKHI</sequence>
<feature type="domain" description="CoA carboxyltransferase N-terminal" evidence="4">
    <location>
        <begin position="32"/>
        <end position="302"/>
    </location>
</feature>
<dbReference type="PROSITE" id="PS50980">
    <property type="entry name" value="COA_CT_NTER"/>
    <property type="match status" value="1"/>
</dbReference>
<comment type="subcellular location">
    <subcellularLocation>
        <location evidence="3">Plastid</location>
        <location evidence="3">Chloroplast stroma</location>
    </subcellularLocation>
</comment>
<evidence type="ECO:0000256" key="2">
    <source>
        <dbReference type="ARBA" id="ARBA00022679"/>
    </source>
</evidence>
<dbReference type="HAMAP" id="MF_01395">
    <property type="entry name" value="AcetylCoA_CT_beta"/>
    <property type="match status" value="1"/>
</dbReference>
<dbReference type="SUPFAM" id="SSF52096">
    <property type="entry name" value="ClpP/crotonase"/>
    <property type="match status" value="1"/>
</dbReference>
<name>A0A097KMG8_9CHLO</name>
<gene>
    <name evidence="3 5" type="primary">accD</name>
</gene>
<comment type="similarity">
    <text evidence="3">Belongs to the AccD/PCCB family.</text>
</comment>
<keyword evidence="5" id="KW-0934">Plastid</keyword>
<dbReference type="GO" id="GO:0005524">
    <property type="term" value="F:ATP binding"/>
    <property type="evidence" value="ECO:0007669"/>
    <property type="project" value="UniProtKB-KW"/>
</dbReference>
<dbReference type="GO" id="GO:0009570">
    <property type="term" value="C:chloroplast stroma"/>
    <property type="evidence" value="ECO:0007669"/>
    <property type="project" value="UniProtKB-SubCell"/>
</dbReference>
<comment type="subunit">
    <text evidence="3">Acetyl-CoA carboxylase is a heterohexamer composed of biotin carboxyl carrier protein, biotin carboxylase and two subunits each of ACCase subunit alpha and ACCase plastid-coded subunit beta (accD).</text>
</comment>
<keyword evidence="3" id="KW-0444">Lipid biosynthesis</keyword>
<keyword evidence="5" id="KW-0150">Chloroplast</keyword>
<evidence type="ECO:0000256" key="3">
    <source>
        <dbReference type="HAMAP-Rule" id="MF_01395"/>
    </source>
</evidence>
<feature type="binding site" evidence="3">
    <location>
        <position position="58"/>
    </location>
    <ligand>
        <name>Zn(2+)</name>
        <dbReference type="ChEBI" id="CHEBI:29105"/>
    </ligand>
</feature>
<dbReference type="GO" id="GO:0016743">
    <property type="term" value="F:carboxyl- or carbamoyltransferase activity"/>
    <property type="evidence" value="ECO:0007669"/>
    <property type="project" value="UniProtKB-UniRule"/>
</dbReference>
<keyword evidence="3" id="KW-0276">Fatty acid metabolism</keyword>
<dbReference type="AlphaFoldDB" id="A0A097KMG8"/>
<keyword evidence="2 3" id="KW-0808">Transferase</keyword>
<dbReference type="PRINTS" id="PR01070">
    <property type="entry name" value="ACCCTRFRASEB"/>
</dbReference>
<dbReference type="InterPro" id="IPR034733">
    <property type="entry name" value="AcCoA_carboxyl_beta"/>
</dbReference>
<dbReference type="PANTHER" id="PTHR42995:SF5">
    <property type="entry name" value="ACETYL-COENZYME A CARBOXYLASE CARBOXYL TRANSFERASE SUBUNIT BETA, CHLOROPLASTIC"/>
    <property type="match status" value="1"/>
</dbReference>
<feature type="zinc finger region" description="C4-type" evidence="3">
    <location>
        <begin position="36"/>
        <end position="58"/>
    </location>
</feature>
<comment type="function">
    <text evidence="3">Component of the acetyl coenzyme A carboxylase (ACC) complex. Biotin carboxylase (BC) catalyzes the carboxylation of biotin on its carrier protein (BCCP) and then the CO(2) group is transferred by the transcarboxylase to acetyl-CoA to form malonyl-CoA.</text>
</comment>
<dbReference type="GO" id="GO:0003989">
    <property type="term" value="F:acetyl-CoA carboxylase activity"/>
    <property type="evidence" value="ECO:0007669"/>
    <property type="project" value="InterPro"/>
</dbReference>
<reference evidence="5" key="1">
    <citation type="journal article" date="2014" name="BMC Evol. Biol.">
        <title>Chloroplast phylogenomic analysis resolves deep-level relationships within the green algal class Trebouxiophyceae.</title>
        <authorList>
            <person name="Lemieux C."/>
            <person name="Otis C."/>
            <person name="Turmel M."/>
        </authorList>
    </citation>
    <scope>NUCLEOTIDE SEQUENCE</scope>
</reference>
<dbReference type="PANTHER" id="PTHR42995">
    <property type="entry name" value="ACETYL-COENZYME A CARBOXYLASE CARBOXYL TRANSFERASE SUBUNIT BETA, CHLOROPLASTIC"/>
    <property type="match status" value="1"/>
</dbReference>
<keyword evidence="3" id="KW-0547">Nucleotide-binding</keyword>
<feature type="binding site" evidence="3">
    <location>
        <position position="36"/>
    </location>
    <ligand>
        <name>Zn(2+)</name>
        <dbReference type="ChEBI" id="CHEBI:29105"/>
    </ligand>
</feature>
<keyword evidence="3" id="KW-0443">Lipid metabolism</keyword>
<dbReference type="GO" id="GO:0009317">
    <property type="term" value="C:acetyl-CoA carboxylase complex"/>
    <property type="evidence" value="ECO:0007669"/>
    <property type="project" value="InterPro"/>
</dbReference>
<evidence type="ECO:0000256" key="1">
    <source>
        <dbReference type="ARBA" id="ARBA00011842"/>
    </source>
</evidence>
<keyword evidence="3" id="KW-0067">ATP-binding</keyword>
<evidence type="ECO:0000259" key="4">
    <source>
        <dbReference type="PROSITE" id="PS50980"/>
    </source>
</evidence>
<dbReference type="EMBL" id="KM462873">
    <property type="protein sequence ID" value="AIT94379.1"/>
    <property type="molecule type" value="Genomic_DNA"/>
</dbReference>
<dbReference type="EC" id="2.1.3.15" evidence="3"/>
<comment type="catalytic activity">
    <reaction evidence="3">
        <text>N(6)-carboxybiotinyl-L-lysyl-[protein] + acetyl-CoA = N(6)-biotinyl-L-lysyl-[protein] + malonyl-CoA</text>
        <dbReference type="Rhea" id="RHEA:54728"/>
        <dbReference type="Rhea" id="RHEA-COMP:10505"/>
        <dbReference type="Rhea" id="RHEA-COMP:10506"/>
        <dbReference type="ChEBI" id="CHEBI:57288"/>
        <dbReference type="ChEBI" id="CHEBI:57384"/>
        <dbReference type="ChEBI" id="CHEBI:83144"/>
        <dbReference type="ChEBI" id="CHEBI:83145"/>
        <dbReference type="EC" id="2.1.3.15"/>
    </reaction>
</comment>
<dbReference type="InterPro" id="IPR011762">
    <property type="entry name" value="COA_CT_N"/>
</dbReference>
<dbReference type="NCBIfam" id="TIGR00515">
    <property type="entry name" value="accD"/>
    <property type="match status" value="1"/>
</dbReference>
<dbReference type="GO" id="GO:0008270">
    <property type="term" value="F:zinc ion binding"/>
    <property type="evidence" value="ECO:0007669"/>
    <property type="project" value="UniProtKB-UniRule"/>
</dbReference>
<dbReference type="GeneID" id="22159656"/>
<proteinExistence type="inferred from homology"/>
<dbReference type="UniPathway" id="UPA00655">
    <property type="reaction ID" value="UER00711"/>
</dbReference>
<keyword evidence="3" id="KW-0863">Zinc-finger</keyword>
<dbReference type="RefSeq" id="YP_009105733.1">
    <property type="nucleotide sequence ID" value="NC_025535.1"/>
</dbReference>
<dbReference type="InterPro" id="IPR000438">
    <property type="entry name" value="Acetyl_CoA_COase_Trfase_b_su"/>
</dbReference>
<keyword evidence="3" id="KW-0479">Metal-binding</keyword>
<protein>
    <recommendedName>
        <fullName evidence="3">Acetyl-coenzyme A carboxylase carboxyl transferase subunit beta, chloroplastic</fullName>
        <shortName evidence="3">ACCase subunit beta</shortName>
        <shortName evidence="3">Acetyl-CoA carboxylase carboxyltransferase subunit beta</shortName>
        <ecNumber evidence="3">2.1.3.15</ecNumber>
    </recommendedName>
</protein>